<feature type="signal peptide" evidence="1">
    <location>
        <begin position="1"/>
        <end position="22"/>
    </location>
</feature>
<dbReference type="Proteomes" id="UP000185766">
    <property type="component" value="Unassembled WGS sequence"/>
</dbReference>
<keyword evidence="1" id="KW-0732">Signal</keyword>
<reference evidence="2 3" key="1">
    <citation type="submission" date="2016-10" db="EMBL/GenBank/DDBJ databases">
        <authorList>
            <person name="de Groot N.N."/>
        </authorList>
    </citation>
    <scope>NUCLEOTIDE SEQUENCE [LARGE SCALE GENOMIC DNA]</scope>
    <source>
        <strain evidence="2 3">JCM 19513</strain>
    </source>
</reference>
<feature type="chain" id="PRO_5010201956" description="Tetratricopeptide repeat protein" evidence="1">
    <location>
        <begin position="23"/>
        <end position="286"/>
    </location>
</feature>
<dbReference type="STRING" id="1429083.GCA_001885685_00726"/>
<evidence type="ECO:0000313" key="2">
    <source>
        <dbReference type="EMBL" id="SEL23452.1"/>
    </source>
</evidence>
<dbReference type="RefSeq" id="WP_074868153.1">
    <property type="nucleotide sequence ID" value="NZ_FOAS01000009.1"/>
</dbReference>
<protein>
    <recommendedName>
        <fullName evidence="4">Tetratricopeptide repeat protein</fullName>
    </recommendedName>
</protein>
<sequence length="286" mass="30709">MPLFPVRLCCAAALLLSFAVQAEEQVYVQVDESVKLLRTLDTQVQQGQLAAAEQTLQQLRQKNPADTRVESYQRQLAEAHMALGRQALGRGDMDGASRELAKARSLMPNAPALTDFTRAIEQAKAEDAAEIAAQKARAEAARQAQLAQQQAAQRAAQEAAAKKAAEAEAAAKAQAAAEAAAKQAAAKPAAPKARHIDPAAATSSVSLAMLDDGDNDALRKLLDSVAQDVVNFRCKVQIQVREVKDFQWVAALLSARVKRLDSNFNLDLAQQLDSAQAPQLLLTPKR</sequence>
<evidence type="ECO:0000256" key="1">
    <source>
        <dbReference type="SAM" id="SignalP"/>
    </source>
</evidence>
<keyword evidence="3" id="KW-1185">Reference proteome</keyword>
<accession>A0A1H7NIS2</accession>
<dbReference type="AlphaFoldDB" id="A0A1H7NIS2"/>
<evidence type="ECO:0000313" key="3">
    <source>
        <dbReference type="Proteomes" id="UP000185766"/>
    </source>
</evidence>
<gene>
    <name evidence="2" type="ORF">SAMN05216214_109173</name>
</gene>
<proteinExistence type="predicted"/>
<dbReference type="EMBL" id="FOAS01000009">
    <property type="protein sequence ID" value="SEL23452.1"/>
    <property type="molecule type" value="Genomic_DNA"/>
</dbReference>
<name>A0A1H7NIS2_9GAMM</name>
<organism evidence="2 3">
    <name type="scientific">Atopomonas hussainii</name>
    <dbReference type="NCBI Taxonomy" id="1429083"/>
    <lineage>
        <taxon>Bacteria</taxon>
        <taxon>Pseudomonadati</taxon>
        <taxon>Pseudomonadota</taxon>
        <taxon>Gammaproteobacteria</taxon>
        <taxon>Pseudomonadales</taxon>
        <taxon>Pseudomonadaceae</taxon>
        <taxon>Atopomonas</taxon>
    </lineage>
</organism>
<evidence type="ECO:0008006" key="4">
    <source>
        <dbReference type="Google" id="ProtNLM"/>
    </source>
</evidence>